<feature type="compositionally biased region" description="Basic and acidic residues" evidence="1">
    <location>
        <begin position="249"/>
        <end position="259"/>
    </location>
</feature>
<feature type="region of interest" description="Disordered" evidence="1">
    <location>
        <begin position="26"/>
        <end position="45"/>
    </location>
</feature>
<gene>
    <name evidence="3" type="ORF">BEWA_016880</name>
</gene>
<keyword evidence="2" id="KW-0732">Signal</keyword>
<dbReference type="Pfam" id="PF04385">
    <property type="entry name" value="FAINT"/>
    <property type="match status" value="3"/>
</dbReference>
<feature type="region of interest" description="Disordered" evidence="1">
    <location>
        <begin position="323"/>
        <end position="359"/>
    </location>
</feature>
<feature type="chain" id="PRO_5003952156" evidence="2">
    <location>
        <begin position="19"/>
        <end position="702"/>
    </location>
</feature>
<feature type="signal peptide" evidence="2">
    <location>
        <begin position="1"/>
        <end position="18"/>
    </location>
</feature>
<dbReference type="Proteomes" id="UP000031512">
    <property type="component" value="Unassembled WGS sequence"/>
</dbReference>
<feature type="compositionally biased region" description="Basic and acidic residues" evidence="1">
    <location>
        <begin position="332"/>
        <end position="359"/>
    </location>
</feature>
<evidence type="ECO:0000313" key="3">
    <source>
        <dbReference type="EMBL" id="EKX72010.1"/>
    </source>
</evidence>
<dbReference type="InterPro" id="IPR007480">
    <property type="entry name" value="DUF529"/>
</dbReference>
<dbReference type="EMBL" id="ACOU01000008">
    <property type="protein sequence ID" value="EKX72010.1"/>
    <property type="molecule type" value="Genomic_DNA"/>
</dbReference>
<feature type="compositionally biased region" description="Basic and acidic residues" evidence="1">
    <location>
        <begin position="271"/>
        <end position="289"/>
    </location>
</feature>
<organism evidence="3 4">
    <name type="scientific">Theileria equi strain WA</name>
    <dbReference type="NCBI Taxonomy" id="1537102"/>
    <lineage>
        <taxon>Eukaryota</taxon>
        <taxon>Sar</taxon>
        <taxon>Alveolata</taxon>
        <taxon>Apicomplexa</taxon>
        <taxon>Aconoidasida</taxon>
        <taxon>Piroplasmida</taxon>
        <taxon>Theileriidae</taxon>
        <taxon>Theileria</taxon>
    </lineage>
</organism>
<evidence type="ECO:0000256" key="2">
    <source>
        <dbReference type="SAM" id="SignalP"/>
    </source>
</evidence>
<dbReference type="KEGG" id="beq:BEWA_016880"/>
<comment type="caution">
    <text evidence="3">The sequence shown here is derived from an EMBL/GenBank/DDBJ whole genome shotgun (WGS) entry which is preliminary data.</text>
</comment>
<proteinExistence type="predicted"/>
<keyword evidence="4" id="KW-1185">Reference proteome</keyword>
<feature type="compositionally biased region" description="Low complexity" evidence="1">
    <location>
        <begin position="293"/>
        <end position="307"/>
    </location>
</feature>
<protein>
    <submittedName>
        <fullName evidence="3">Signal peptide containing protein</fullName>
    </submittedName>
</protein>
<dbReference type="OrthoDB" id="362458at2759"/>
<accession>L1L9Z0</accession>
<dbReference type="GeneID" id="15804879"/>
<name>L1L9Z0_THEEQ</name>
<evidence type="ECO:0000313" key="4">
    <source>
        <dbReference type="Proteomes" id="UP000031512"/>
    </source>
</evidence>
<reference evidence="3 4" key="1">
    <citation type="journal article" date="2012" name="BMC Genomics">
        <title>Comparative genomic analysis and phylogenetic position of Theileria equi.</title>
        <authorList>
            <person name="Kappmeyer L.S."/>
            <person name="Thiagarajan M."/>
            <person name="Herndon D.R."/>
            <person name="Ramsay J.D."/>
            <person name="Caler E."/>
            <person name="Djikeng A."/>
            <person name="Gillespie J.J."/>
            <person name="Lau A.O."/>
            <person name="Roalson E.H."/>
            <person name="Silva J.C."/>
            <person name="Silva M.G."/>
            <person name="Suarez C.E."/>
            <person name="Ueti M.W."/>
            <person name="Nene V.M."/>
            <person name="Mealey R.H."/>
            <person name="Knowles D.P."/>
            <person name="Brayton K.A."/>
        </authorList>
    </citation>
    <scope>NUCLEOTIDE SEQUENCE [LARGE SCALE GENOMIC DNA]</scope>
    <source>
        <strain evidence="3 4">WA</strain>
    </source>
</reference>
<sequence length="702" mass="79479">MELFSILYILLILQISWSADDEKSKREESSRVAPSKEPPKNPTGITLDIDKLDPSQFSFNEYYYDGVHTQIIVPHEGVTVIKVLQSLLTIWMIRSYEKFEYCKIYMKNGKPHIVSVTKSNRSGVKHANYLRAVGRWKNCDDLTEQINKLKVPISSDEDMIFNLVESESNRECNIFATNIVGSQVRFYFPNPGYTSTKVVYGTSLVWNSTGDKRCIACDLYFENEKPSFVILSIKDHGHVDHIYIGKNADESWGDSREDDTTNDEVMPSICHESDDKAGAHGDSGKDPQKIDFTTTSPSKDTTTNTGRKLGRIGKRIGSFRFRTHSFRVPRPTKPEASTERSEASESSRGASEDLHGIDTWRKDVLETKIASGSESLDSEPGKSSSSSYYDVFSEVECTSPVFEPAVVRPKVRTEPRKPDGIPTPTMYSPQPKELVTAQEEPAKRLASETSPTTPTHLYATSDLTTLNLQFPDYTSCKSFNYNCEGVQTRWTIPLNCVITKLVNIRSEIWNAKPGEEFVYTKAYLNKDGQPEIVLVVVKSKDSISKKYYKHKNGLWPRSKKCYSEKIKTLKSFTPKKGEFTIILGDENETAECNIFNVTILDTQVRALIPKPGNHAILVVHGEHTLWKAENNKHCLFAYLYFKDELPYLVRMKIRTLEGSEHKFFKKDAEKWVEIALEDFVSDTSAGLVTHIDNSLADDIISS</sequence>
<feature type="region of interest" description="Disordered" evidence="1">
    <location>
        <begin position="249"/>
        <end position="309"/>
    </location>
</feature>
<dbReference type="VEuPathDB" id="PiroplasmaDB:BEWA_016880"/>
<evidence type="ECO:0000256" key="1">
    <source>
        <dbReference type="SAM" id="MobiDB-lite"/>
    </source>
</evidence>
<dbReference type="RefSeq" id="XP_004831462.1">
    <property type="nucleotide sequence ID" value="XM_004831405.1"/>
</dbReference>
<dbReference type="AlphaFoldDB" id="L1L9Z0"/>